<dbReference type="InterPro" id="IPR007188">
    <property type="entry name" value="ARPC2"/>
</dbReference>
<evidence type="ECO:0000256" key="3">
    <source>
        <dbReference type="ARBA" id="ARBA00010566"/>
    </source>
</evidence>
<dbReference type="FunFam" id="1.10.230.10:FF:000001">
    <property type="entry name" value="Citrate synthase"/>
    <property type="match status" value="1"/>
</dbReference>
<proteinExistence type="inferred from homology"/>
<reference evidence="9" key="1">
    <citation type="submission" date="2021-01" db="EMBL/GenBank/DDBJ databases">
        <authorList>
            <person name="Kaushik A."/>
        </authorList>
    </citation>
    <scope>NUCLEOTIDE SEQUENCE</scope>
    <source>
        <strain evidence="9">AG4-RS23</strain>
    </source>
</reference>
<dbReference type="GO" id="GO:0030041">
    <property type="term" value="P:actin filament polymerization"/>
    <property type="evidence" value="ECO:0007669"/>
    <property type="project" value="InterPro"/>
</dbReference>
<dbReference type="GO" id="GO:0005885">
    <property type="term" value="C:Arp2/3 protein complex"/>
    <property type="evidence" value="ECO:0007669"/>
    <property type="project" value="InterPro"/>
</dbReference>
<dbReference type="SUPFAM" id="SSF48256">
    <property type="entry name" value="Citrate synthase"/>
    <property type="match status" value="2"/>
</dbReference>
<dbReference type="GO" id="GO:0005759">
    <property type="term" value="C:mitochondrial matrix"/>
    <property type="evidence" value="ECO:0007669"/>
    <property type="project" value="TreeGrafter"/>
</dbReference>
<keyword evidence="6" id="KW-0009">Actin-binding</keyword>
<evidence type="ECO:0000256" key="8">
    <source>
        <dbReference type="RuleBase" id="RU000441"/>
    </source>
</evidence>
<keyword evidence="4" id="KW-0963">Cytoplasm</keyword>
<evidence type="ECO:0000256" key="1">
    <source>
        <dbReference type="ARBA" id="ARBA00004245"/>
    </source>
</evidence>
<evidence type="ECO:0000256" key="6">
    <source>
        <dbReference type="ARBA" id="ARBA00023203"/>
    </source>
</evidence>
<comment type="similarity">
    <text evidence="2">Belongs to the ARPC2 family.</text>
</comment>
<dbReference type="InterPro" id="IPR019810">
    <property type="entry name" value="Citrate_synthase_AS"/>
</dbReference>
<dbReference type="NCBIfam" id="NF007128">
    <property type="entry name" value="PRK09569.1"/>
    <property type="match status" value="1"/>
</dbReference>
<evidence type="ECO:0000313" key="9">
    <source>
        <dbReference type="EMBL" id="CAE6445546.1"/>
    </source>
</evidence>
<comment type="similarity">
    <text evidence="3 8">Belongs to the citrate synthase family.</text>
</comment>
<dbReference type="Proteomes" id="UP000663861">
    <property type="component" value="Unassembled WGS sequence"/>
</dbReference>
<dbReference type="GO" id="GO:0034314">
    <property type="term" value="P:Arp2/3 complex-mediated actin nucleation"/>
    <property type="evidence" value="ECO:0007669"/>
    <property type="project" value="InterPro"/>
</dbReference>
<sequence>MILLESHNVVLQNTLTEKFNKPSGIDVSFVDYDGVRFRISTPEKKTELLVSISMRCWEELVQYGANDVLQREYSSYITEPEQGYNFSLKFDLENVPAAGEERDSLIKSVALLKRNALAAPFEAAFATQKELEAAGMPTDGSAPPTGDLKSIHYRDREAIYVRAGIDRVTVVFSTEFQDETDKVVGRVFLQEFVDARRQPSIQTAPQVLYSNRDPPLEIRGVQGLNVSDDVGYVTFVIFPRHFANPLVAANTISHIQLFRDYLHYHIKCSKAYMHSRMRHRVTEFLKVLNRAKTETIRQANAFSFAARTYATSKPQTLKERFAELIPGEIENVKAIRSQHGNKAFGQVTVDQVYGGMRGLPALLWDGSVLDAEEGIRFRGKTIPECQELLPKAPGGSEPLPEGLFWLLLTGEVPTTEQVKALSAEWAARAGLPKFVEDLIDQCPNTLHPMTQFSIAVNALNHDSAFAKAYQDGISKKEYWGPDGISKKEYWGPVFEDSMDLIAKLPSIAGRIYRNVYGDGKVPAIDLNKDYSHNLSTLLGFGDSEGFVELMRLYLTIHSDHEGGNVSAHTGKLVGSALSDPFLAYGAALNGLAGPLHGLANQEVLIWLMRMRSKVGENATDEQIKEYIWSTLKGGQVVPGYGHAVLRKTVVPGYGHAVLRKTDPRYTAQREFAQKHLPKDPLFKLVGQVYDIAPGILLEAGKAKNPWPNVDAHSGVLLTHYGLKEMNFYTVLFGVSRAFGVAAQLIWDRALGAPLERPKSYSSEAIKKMFANRS</sequence>
<dbReference type="Pfam" id="PF04045">
    <property type="entry name" value="P34-Arc"/>
    <property type="match status" value="1"/>
</dbReference>
<dbReference type="AlphaFoldDB" id="A0A8H3B1F4"/>
<comment type="caution">
    <text evidence="9">The sequence shown here is derived from an EMBL/GenBank/DDBJ whole genome shotgun (WGS) entry which is preliminary data.</text>
</comment>
<comment type="subcellular location">
    <subcellularLocation>
        <location evidence="1">Cytoplasm</location>
        <location evidence="1">Cytoskeleton</location>
    </subcellularLocation>
</comment>
<dbReference type="Gene3D" id="3.30.1460.20">
    <property type="match status" value="2"/>
</dbReference>
<dbReference type="InterPro" id="IPR016143">
    <property type="entry name" value="Citrate_synth-like_sm_a-sub"/>
</dbReference>
<evidence type="ECO:0000256" key="2">
    <source>
        <dbReference type="ARBA" id="ARBA00007192"/>
    </source>
</evidence>
<name>A0A8H3B1F4_9AGAM</name>
<dbReference type="PANTHER" id="PTHR11739">
    <property type="entry name" value="CITRATE SYNTHASE"/>
    <property type="match status" value="1"/>
</dbReference>
<dbReference type="FunFam" id="3.30.1460.20:FF:000005">
    <property type="entry name" value="Arp2/3 complex 34 kDa subunit"/>
    <property type="match status" value="1"/>
</dbReference>
<dbReference type="InterPro" id="IPR002020">
    <property type="entry name" value="Citrate_synthase"/>
</dbReference>
<accession>A0A8H3B1F4</accession>
<dbReference type="InterPro" id="IPR034666">
    <property type="entry name" value="ARPC2/4"/>
</dbReference>
<dbReference type="PANTHER" id="PTHR11739:SF8">
    <property type="entry name" value="CITRATE SYNTHASE, MITOCHONDRIAL"/>
    <property type="match status" value="1"/>
</dbReference>
<dbReference type="PROSITE" id="PS00480">
    <property type="entry name" value="CITRATE_SYNTHASE"/>
    <property type="match status" value="1"/>
</dbReference>
<dbReference type="GO" id="GO:0003779">
    <property type="term" value="F:actin binding"/>
    <property type="evidence" value="ECO:0007669"/>
    <property type="project" value="UniProtKB-KW"/>
</dbReference>
<dbReference type="InterPro" id="IPR036969">
    <property type="entry name" value="Citrate_synthase_sf"/>
</dbReference>
<dbReference type="Gene3D" id="1.10.230.10">
    <property type="entry name" value="Cytochrome P450-Terp, domain 2"/>
    <property type="match status" value="1"/>
</dbReference>
<organism evidence="9 10">
    <name type="scientific">Rhizoctonia solani</name>
    <dbReference type="NCBI Taxonomy" id="456999"/>
    <lineage>
        <taxon>Eukaryota</taxon>
        <taxon>Fungi</taxon>
        <taxon>Dikarya</taxon>
        <taxon>Basidiomycota</taxon>
        <taxon>Agaricomycotina</taxon>
        <taxon>Agaricomycetes</taxon>
        <taxon>Cantharellales</taxon>
        <taxon>Ceratobasidiaceae</taxon>
        <taxon>Rhizoctonia</taxon>
    </lineage>
</organism>
<keyword evidence="7" id="KW-0206">Cytoskeleton</keyword>
<dbReference type="Gene3D" id="1.10.580.10">
    <property type="entry name" value="Citrate Synthase, domain 1"/>
    <property type="match status" value="1"/>
</dbReference>
<evidence type="ECO:0000256" key="7">
    <source>
        <dbReference type="ARBA" id="ARBA00023212"/>
    </source>
</evidence>
<keyword evidence="5 8" id="KW-0808">Transferase</keyword>
<evidence type="ECO:0000256" key="5">
    <source>
        <dbReference type="ARBA" id="ARBA00022679"/>
    </source>
</evidence>
<dbReference type="SUPFAM" id="SSF69645">
    <property type="entry name" value="Arp2/3 complex subunits"/>
    <property type="match status" value="2"/>
</dbReference>
<gene>
    <name evidence="9" type="ORF">RDB_LOCUS46947</name>
</gene>
<dbReference type="EMBL" id="CAJMWY010000740">
    <property type="protein sequence ID" value="CAE6445546.1"/>
    <property type="molecule type" value="Genomic_DNA"/>
</dbReference>
<dbReference type="GO" id="GO:0046912">
    <property type="term" value="F:acyltransferase activity, acyl groups converted into alkyl on transfer"/>
    <property type="evidence" value="ECO:0007669"/>
    <property type="project" value="InterPro"/>
</dbReference>
<dbReference type="InterPro" id="IPR016142">
    <property type="entry name" value="Citrate_synth-like_lrg_a-sub"/>
</dbReference>
<dbReference type="GO" id="GO:0005975">
    <property type="term" value="P:carbohydrate metabolic process"/>
    <property type="evidence" value="ECO:0007669"/>
    <property type="project" value="TreeGrafter"/>
</dbReference>
<evidence type="ECO:0000256" key="4">
    <source>
        <dbReference type="ARBA" id="ARBA00022490"/>
    </source>
</evidence>
<dbReference type="GO" id="GO:0006897">
    <property type="term" value="P:endocytosis"/>
    <property type="evidence" value="ECO:0007669"/>
    <property type="project" value="UniProtKB-ARBA"/>
</dbReference>
<dbReference type="FunFam" id="3.30.1460.20:FF:000009">
    <property type="entry name" value="Arp2/3 complex 34 kDa subunit"/>
    <property type="match status" value="1"/>
</dbReference>
<dbReference type="PRINTS" id="PR00143">
    <property type="entry name" value="CITRTSNTHASE"/>
</dbReference>
<evidence type="ECO:0000313" key="10">
    <source>
        <dbReference type="Proteomes" id="UP000663861"/>
    </source>
</evidence>
<dbReference type="Pfam" id="PF00285">
    <property type="entry name" value="Citrate_synt"/>
    <property type="match status" value="1"/>
</dbReference>
<dbReference type="GO" id="GO:0006099">
    <property type="term" value="P:tricarboxylic acid cycle"/>
    <property type="evidence" value="ECO:0007669"/>
    <property type="project" value="TreeGrafter"/>
</dbReference>
<protein>
    <recommendedName>
        <fullName evidence="8">Citrate synthase</fullName>
    </recommendedName>
</protein>